<dbReference type="Proteomes" id="UP000887567">
    <property type="component" value="Unplaced"/>
</dbReference>
<reference evidence="2" key="1">
    <citation type="submission" date="2022-11" db="UniProtKB">
        <authorList>
            <consortium name="EnsemblMetazoa"/>
        </authorList>
    </citation>
    <scope>IDENTIFICATION</scope>
</reference>
<dbReference type="EnsemblMetazoa" id="XM_021060808.2">
    <property type="protein sequence ID" value="XP_020916467.1"/>
    <property type="gene ID" value="LOC110253855"/>
</dbReference>
<evidence type="ECO:0000259" key="1">
    <source>
        <dbReference type="PROSITE" id="PS51309"/>
    </source>
</evidence>
<dbReference type="GO" id="GO:0003723">
    <property type="term" value="F:RNA binding"/>
    <property type="evidence" value="ECO:0007669"/>
    <property type="project" value="InterPro"/>
</dbReference>
<name>A0A913Y9W3_EXADI</name>
<dbReference type="PROSITE" id="PS51309">
    <property type="entry name" value="PABC"/>
    <property type="match status" value="3"/>
</dbReference>
<organism evidence="2 3">
    <name type="scientific">Exaiptasia diaphana</name>
    <name type="common">Tropical sea anemone</name>
    <name type="synonym">Aiptasia pulchella</name>
    <dbReference type="NCBI Taxonomy" id="2652724"/>
    <lineage>
        <taxon>Eukaryota</taxon>
        <taxon>Metazoa</taxon>
        <taxon>Cnidaria</taxon>
        <taxon>Anthozoa</taxon>
        <taxon>Hexacorallia</taxon>
        <taxon>Actiniaria</taxon>
        <taxon>Aiptasiidae</taxon>
        <taxon>Exaiptasia</taxon>
    </lineage>
</organism>
<dbReference type="RefSeq" id="XP_020916466.1">
    <property type="nucleotide sequence ID" value="XM_021060807.2"/>
</dbReference>
<feature type="domain" description="PABC" evidence="1">
    <location>
        <begin position="163"/>
        <end position="240"/>
    </location>
</feature>
<dbReference type="Pfam" id="PF00658">
    <property type="entry name" value="MLLE"/>
    <property type="match status" value="4"/>
</dbReference>
<dbReference type="GeneID" id="110253855"/>
<dbReference type="SUPFAM" id="SSF63570">
    <property type="entry name" value="PABC (PABP) domain"/>
    <property type="match status" value="4"/>
</dbReference>
<proteinExistence type="predicted"/>
<dbReference type="OMA" id="SRIYPKH"/>
<keyword evidence="3" id="KW-1185">Reference proteome</keyword>
<dbReference type="AlphaFoldDB" id="A0A913Y9W3"/>
<evidence type="ECO:0000313" key="2">
    <source>
        <dbReference type="EnsemblMetazoa" id="XP_020916466.1"/>
    </source>
</evidence>
<dbReference type="GO" id="GO:0005737">
    <property type="term" value="C:cytoplasm"/>
    <property type="evidence" value="ECO:0007669"/>
    <property type="project" value="TreeGrafter"/>
</dbReference>
<dbReference type="InterPro" id="IPR002004">
    <property type="entry name" value="PABP_HYD_C"/>
</dbReference>
<dbReference type="GO" id="GO:0034450">
    <property type="term" value="F:ubiquitin-ubiquitin ligase activity"/>
    <property type="evidence" value="ECO:0007669"/>
    <property type="project" value="TreeGrafter"/>
</dbReference>
<dbReference type="Gene3D" id="1.10.1900.10">
    <property type="entry name" value="c-terminal domain of poly(a) binding protein"/>
    <property type="match status" value="4"/>
</dbReference>
<dbReference type="OrthoDB" id="19742at2759"/>
<dbReference type="KEGG" id="epa:110253855"/>
<sequence length="332" mass="37929">MGNSEGSVKDEEELSVQIYEAVHKLYPENSEKITGMLLESDHEELSVLLNGNHEELQKRIKLAADVVQENKPDVSNERVTTEDEESIGNKIYGTVHQLYPTYAGNITGMLLEMDKEQLVCLINDKDILLRCIHQAAHVYMESQTEKKQLSSGDREQNINLLVPKTHNNHDIQSLDEGQEKELLGEQLYLKIERKHPNEAAKVTGMLLEMDAQNLKQVLDDSALLDKTIQEALEVLHNVENGKNGIFSNLSEQEAKYNSISHNDTNKTRKSSMDHERDELVEQLYHKIVARHPTKAYKITGMFLEMDTNFLKQLNANSELFDRQVTECLKAME</sequence>
<dbReference type="RefSeq" id="XP_020916467.1">
    <property type="nucleotide sequence ID" value="XM_021060808.2"/>
</dbReference>
<dbReference type="PANTHER" id="PTHR46276">
    <property type="entry name" value="E3 UBIQUITIN-PROTEIN LIGASE UBR5"/>
    <property type="match status" value="1"/>
</dbReference>
<dbReference type="GO" id="GO:0090263">
    <property type="term" value="P:positive regulation of canonical Wnt signaling pathway"/>
    <property type="evidence" value="ECO:0007669"/>
    <property type="project" value="TreeGrafter"/>
</dbReference>
<dbReference type="GO" id="GO:0005634">
    <property type="term" value="C:nucleus"/>
    <property type="evidence" value="ECO:0007669"/>
    <property type="project" value="TreeGrafter"/>
</dbReference>
<accession>A0A913Y9W3</accession>
<dbReference type="GO" id="GO:0000209">
    <property type="term" value="P:protein polyubiquitination"/>
    <property type="evidence" value="ECO:0007669"/>
    <property type="project" value="TreeGrafter"/>
</dbReference>
<dbReference type="SMART" id="SM00517">
    <property type="entry name" value="PolyA"/>
    <property type="match status" value="4"/>
</dbReference>
<feature type="domain" description="PABC" evidence="1">
    <location>
        <begin position="67"/>
        <end position="144"/>
    </location>
</feature>
<protein>
    <recommendedName>
        <fullName evidence="1">PABC domain-containing protein</fullName>
    </recommendedName>
</protein>
<dbReference type="EnsemblMetazoa" id="XM_021060807.2">
    <property type="protein sequence ID" value="XP_020916466.1"/>
    <property type="gene ID" value="LOC110253855"/>
</dbReference>
<evidence type="ECO:0000313" key="3">
    <source>
        <dbReference type="Proteomes" id="UP000887567"/>
    </source>
</evidence>
<dbReference type="PANTHER" id="PTHR46276:SF1">
    <property type="entry name" value="E3 UBIQUITIN-PROTEIN LIGASE UBR5"/>
    <property type="match status" value="1"/>
</dbReference>
<feature type="domain" description="PABC" evidence="1">
    <location>
        <begin position="259"/>
        <end position="332"/>
    </location>
</feature>
<dbReference type="InterPro" id="IPR036053">
    <property type="entry name" value="PABP-dom"/>
</dbReference>